<name>A0AA86U817_9EUKA</name>
<evidence type="ECO:0000313" key="1">
    <source>
        <dbReference type="EMBL" id="CAI9933133.1"/>
    </source>
</evidence>
<sequence>MIYLILVFQNQYIGPEPYTICVVQIYLQLRNIQSRDSKQQMIFGVQVDTLLAFWTYETTNAFGRQRALTLLFLYHLSPTARSQKIPKDLRRLSREPKKF</sequence>
<organism evidence="1">
    <name type="scientific">Hexamita inflata</name>
    <dbReference type="NCBI Taxonomy" id="28002"/>
    <lineage>
        <taxon>Eukaryota</taxon>
        <taxon>Metamonada</taxon>
        <taxon>Diplomonadida</taxon>
        <taxon>Hexamitidae</taxon>
        <taxon>Hexamitinae</taxon>
        <taxon>Hexamita</taxon>
    </lineage>
</organism>
<reference evidence="2 3" key="2">
    <citation type="submission" date="2024-07" db="EMBL/GenBank/DDBJ databases">
        <authorList>
            <person name="Akdeniz Z."/>
        </authorList>
    </citation>
    <scope>NUCLEOTIDE SEQUENCE [LARGE SCALE GENOMIC DNA]</scope>
</reference>
<comment type="caution">
    <text evidence="1">The sequence shown here is derived from an EMBL/GenBank/DDBJ whole genome shotgun (WGS) entry which is preliminary data.</text>
</comment>
<dbReference type="EMBL" id="CAXDID020000004">
    <property type="protein sequence ID" value="CAL5973335.1"/>
    <property type="molecule type" value="Genomic_DNA"/>
</dbReference>
<dbReference type="AlphaFoldDB" id="A0AA86U817"/>
<evidence type="ECO:0000313" key="3">
    <source>
        <dbReference type="Proteomes" id="UP001642409"/>
    </source>
</evidence>
<evidence type="ECO:0000313" key="2">
    <source>
        <dbReference type="EMBL" id="CAL5973335.1"/>
    </source>
</evidence>
<dbReference type="Proteomes" id="UP001642409">
    <property type="component" value="Unassembled WGS sequence"/>
</dbReference>
<accession>A0AA86U817</accession>
<dbReference type="EMBL" id="CATOUU010000531">
    <property type="protein sequence ID" value="CAI9933133.1"/>
    <property type="molecule type" value="Genomic_DNA"/>
</dbReference>
<reference evidence="1" key="1">
    <citation type="submission" date="2023-06" db="EMBL/GenBank/DDBJ databases">
        <authorList>
            <person name="Kurt Z."/>
        </authorList>
    </citation>
    <scope>NUCLEOTIDE SEQUENCE</scope>
</reference>
<gene>
    <name evidence="1" type="ORF">HINF_LOCUS20778</name>
    <name evidence="2" type="ORF">HINF_LOCUS2324</name>
</gene>
<protein>
    <submittedName>
        <fullName evidence="2">Hypothetical_protein</fullName>
    </submittedName>
</protein>
<proteinExistence type="predicted"/>
<keyword evidence="3" id="KW-1185">Reference proteome</keyword>